<keyword evidence="3" id="KW-0614">Plasmid</keyword>
<dbReference type="PROSITE" id="PS51257">
    <property type="entry name" value="PROKAR_LIPOPROTEIN"/>
    <property type="match status" value="1"/>
</dbReference>
<dbReference type="Proteomes" id="UP001211544">
    <property type="component" value="Plasmid pGABEKP28_2"/>
</dbReference>
<evidence type="ECO:0000256" key="1">
    <source>
        <dbReference type="ARBA" id="ARBA00017922"/>
    </source>
</evidence>
<evidence type="ECO:0000313" key="3">
    <source>
        <dbReference type="EMBL" id="WBG93419.1"/>
    </source>
</evidence>
<dbReference type="EMBL" id="CP104760">
    <property type="protein sequence ID" value="WBG93419.1"/>
    <property type="molecule type" value="Genomic_DNA"/>
</dbReference>
<organism evidence="3 4">
    <name type="scientific">Pantoea piersonii</name>
    <dbReference type="NCBI Taxonomy" id="2364647"/>
    <lineage>
        <taxon>Bacteria</taxon>
        <taxon>Pseudomonadati</taxon>
        <taxon>Pseudomonadota</taxon>
        <taxon>Gammaproteobacteria</taxon>
        <taxon>Enterobacterales</taxon>
        <taxon>Erwiniaceae</taxon>
        <taxon>Pantoea</taxon>
    </lineage>
</organism>
<reference evidence="3 4" key="1">
    <citation type="journal article" date="2022" name="J Glob Antimicrob Resist">
        <title>First complete genome of a multidrug resistant strain of the novel human pathogen Kalamiella piersonii (GABEKP28) identified in human saliva.</title>
        <authorList>
            <person name="McDonagh F."/>
            <person name="Singh N.K."/>
            <person name="Venkateswaran K."/>
            <person name="Lonappan A.M."/>
            <person name="Hallahan B."/>
            <person name="Tuohy A."/>
            <person name="Burke L."/>
            <person name="Kovarova A."/>
            <person name="Miliotis G."/>
        </authorList>
    </citation>
    <scope>NUCLEOTIDE SEQUENCE [LARGE SCALE GENOMIC DNA]</scope>
    <source>
        <strain evidence="3 4">GABEKP28</strain>
    </source>
</reference>
<sequence length="160" mass="17137">MKKMISGVVIALALSGCNAPPVKSQEKLETSVVDGTTLVHRHEIGAPKTFTPVYQAYRALYAASVMSTPGFQGKRVGTLKNGELYQVLGRVENNWLAISDSPELQLTGYVEFKAGVPSARYDATVTGAPPVSRRPARQCIGVGNGDSACRKGRSATWIIQ</sequence>
<dbReference type="RefSeq" id="WP_269950696.1">
    <property type="nucleotide sequence ID" value="NZ_CP104760.1"/>
</dbReference>
<keyword evidence="4" id="KW-1185">Reference proteome</keyword>
<dbReference type="InterPro" id="IPR012640">
    <property type="entry name" value="Membr_lipoprot_lipid_attach_CS"/>
</dbReference>
<evidence type="ECO:0000256" key="2">
    <source>
        <dbReference type="ARBA" id="ARBA00022729"/>
    </source>
</evidence>
<geneLocation type="plasmid" evidence="3 4">
    <name>pGABEKP28_2</name>
</geneLocation>
<gene>
    <name evidence="3" type="ORF">N5580_20895</name>
</gene>
<dbReference type="Pfam" id="PF08139">
    <property type="entry name" value="LPAM_1"/>
    <property type="match status" value="1"/>
</dbReference>
<keyword evidence="2" id="KW-0732">Signal</keyword>
<protein>
    <recommendedName>
        <fullName evidence="1">Type IV secretion system putative lipoprotein virB7</fullName>
    </recommendedName>
</protein>
<accession>A0AAJ5QQV6</accession>
<proteinExistence type="predicted"/>
<dbReference type="AlphaFoldDB" id="A0AAJ5QQV6"/>
<keyword evidence="3" id="KW-0449">Lipoprotein</keyword>
<dbReference type="KEGG" id="kpie:N5580_20895"/>
<name>A0AAJ5QQV6_9GAMM</name>
<evidence type="ECO:0000313" key="4">
    <source>
        <dbReference type="Proteomes" id="UP001211544"/>
    </source>
</evidence>